<name>A0ABZ2EKY2_9BACT</name>
<gene>
    <name evidence="2" type="primary">glgM</name>
    <name evidence="2" type="ORF">PIECOFPK_01658</name>
</gene>
<dbReference type="EC" id="2.4.1.342" evidence="2"/>
<keyword evidence="3" id="KW-1185">Reference proteome</keyword>
<dbReference type="EMBL" id="CP144143">
    <property type="protein sequence ID" value="WWC83926.1"/>
    <property type="molecule type" value="Genomic_DNA"/>
</dbReference>
<dbReference type="Pfam" id="PF00534">
    <property type="entry name" value="Glycos_transf_1"/>
    <property type="match status" value="1"/>
</dbReference>
<dbReference type="Proteomes" id="UP001321305">
    <property type="component" value="Chromosome"/>
</dbReference>
<evidence type="ECO:0000313" key="2">
    <source>
        <dbReference type="EMBL" id="WWC83926.1"/>
    </source>
</evidence>
<feature type="domain" description="Glycosyl transferase family 1" evidence="1">
    <location>
        <begin position="179"/>
        <end position="346"/>
    </location>
</feature>
<sequence>MKILLCTPLGGKIGGISRWAEHILEYYTTHVNKEEVDIDFFRMNHKKGSYSGDSLLYRAIEGVKVYIPLLRGIKKKMAGTPYDIVHIVSSASISLIKDYFIIRQAQKYNIKTVVHFRFGRIPDLIKTNNWEMRLLRKVIRAATKVIVIDKASYDALKSNGFNNVVLLPNPLTPVVKNIIAENNHIARNSNKIIFAGHVVRTKGVFELLTACMDLENIELKLIGFVYPEIKEELLRLAETNKFKGQLTISGEMAYQETIKEMLSAGIFVLPTYTEGFPNVILESMACGCPIIASSVGAIPEMLDMNGEKPAGLCIPPRDVEQLRLAILKMLTDRNFANECGKNAKERVNNLYDISIVWQHMLDIWKDVRATS</sequence>
<dbReference type="InterPro" id="IPR001296">
    <property type="entry name" value="Glyco_trans_1"/>
</dbReference>
<accession>A0ABZ2EKY2</accession>
<organism evidence="2 3">
    <name type="scientific">Mycovorax composti</name>
    <dbReference type="NCBI Taxonomy" id="2962693"/>
    <lineage>
        <taxon>Bacteria</taxon>
        <taxon>Pseudomonadati</taxon>
        <taxon>Bacteroidota</taxon>
        <taxon>Chitinophagia</taxon>
        <taxon>Chitinophagales</taxon>
        <taxon>Chitinophagaceae</taxon>
        <taxon>Mycovorax</taxon>
    </lineage>
</organism>
<protein>
    <submittedName>
        <fullName evidence="2">Alpha-maltose-1-phosphate synthase</fullName>
        <ecNumber evidence="2">2.4.1.342</ecNumber>
    </submittedName>
</protein>
<dbReference type="Gene3D" id="3.40.50.2000">
    <property type="entry name" value="Glycogen Phosphorylase B"/>
    <property type="match status" value="2"/>
</dbReference>
<dbReference type="CDD" id="cd03801">
    <property type="entry name" value="GT4_PimA-like"/>
    <property type="match status" value="1"/>
</dbReference>
<dbReference type="RefSeq" id="WP_409965571.1">
    <property type="nucleotide sequence ID" value="NZ_CP144143.1"/>
</dbReference>
<evidence type="ECO:0000313" key="3">
    <source>
        <dbReference type="Proteomes" id="UP001321305"/>
    </source>
</evidence>
<evidence type="ECO:0000259" key="1">
    <source>
        <dbReference type="Pfam" id="PF00534"/>
    </source>
</evidence>
<proteinExistence type="predicted"/>
<dbReference type="PANTHER" id="PTHR45947">
    <property type="entry name" value="SULFOQUINOVOSYL TRANSFERASE SQD2"/>
    <property type="match status" value="1"/>
</dbReference>
<dbReference type="InterPro" id="IPR050194">
    <property type="entry name" value="Glycosyltransferase_grp1"/>
</dbReference>
<dbReference type="PANTHER" id="PTHR45947:SF3">
    <property type="entry name" value="SULFOQUINOVOSYL TRANSFERASE SQD2"/>
    <property type="match status" value="1"/>
</dbReference>
<dbReference type="GO" id="GO:0016757">
    <property type="term" value="F:glycosyltransferase activity"/>
    <property type="evidence" value="ECO:0007669"/>
    <property type="project" value="UniProtKB-KW"/>
</dbReference>
<dbReference type="SUPFAM" id="SSF53756">
    <property type="entry name" value="UDP-Glycosyltransferase/glycogen phosphorylase"/>
    <property type="match status" value="1"/>
</dbReference>
<keyword evidence="2" id="KW-0808">Transferase</keyword>
<reference evidence="3" key="1">
    <citation type="submission" date="2024-01" db="EMBL/GenBank/DDBJ databases">
        <title>Mycovorax composti gen. nov. sp. nov., a member of the family Chitinophagaceae isolated from button mushroom compost.</title>
        <authorList>
            <person name="Thai M."/>
            <person name="Bell T.L."/>
            <person name="Kertesz M.A."/>
        </authorList>
    </citation>
    <scope>NUCLEOTIDE SEQUENCE [LARGE SCALE GENOMIC DNA]</scope>
    <source>
        <strain evidence="3">C216</strain>
    </source>
</reference>
<keyword evidence="2" id="KW-0328">Glycosyltransferase</keyword>